<keyword evidence="1" id="KW-0472">Membrane</keyword>
<dbReference type="EMBL" id="BART01021280">
    <property type="protein sequence ID" value="GAG98354.1"/>
    <property type="molecule type" value="Genomic_DNA"/>
</dbReference>
<evidence type="ECO:0000256" key="1">
    <source>
        <dbReference type="SAM" id="Phobius"/>
    </source>
</evidence>
<feature type="transmembrane region" description="Helical" evidence="1">
    <location>
        <begin position="7"/>
        <end position="28"/>
    </location>
</feature>
<dbReference type="AlphaFoldDB" id="X1BRI6"/>
<organism evidence="2">
    <name type="scientific">marine sediment metagenome</name>
    <dbReference type="NCBI Taxonomy" id="412755"/>
    <lineage>
        <taxon>unclassified sequences</taxon>
        <taxon>metagenomes</taxon>
        <taxon>ecological metagenomes</taxon>
    </lineage>
</organism>
<keyword evidence="1" id="KW-1133">Transmembrane helix</keyword>
<gene>
    <name evidence="2" type="ORF">S01H4_39312</name>
</gene>
<protein>
    <submittedName>
        <fullName evidence="2">Uncharacterized protein</fullName>
    </submittedName>
</protein>
<proteinExistence type="predicted"/>
<reference evidence="2" key="1">
    <citation type="journal article" date="2014" name="Front. Microbiol.">
        <title>High frequency of phylogenetically diverse reductive dehalogenase-homologous genes in deep subseafloor sedimentary metagenomes.</title>
        <authorList>
            <person name="Kawai M."/>
            <person name="Futagami T."/>
            <person name="Toyoda A."/>
            <person name="Takaki Y."/>
            <person name="Nishi S."/>
            <person name="Hori S."/>
            <person name="Arai W."/>
            <person name="Tsubouchi T."/>
            <person name="Morono Y."/>
            <person name="Uchiyama I."/>
            <person name="Ito T."/>
            <person name="Fujiyama A."/>
            <person name="Inagaki F."/>
            <person name="Takami H."/>
        </authorList>
    </citation>
    <scope>NUCLEOTIDE SEQUENCE</scope>
    <source>
        <strain evidence="2">Expedition CK06-06</strain>
    </source>
</reference>
<accession>X1BRI6</accession>
<evidence type="ECO:0000313" key="2">
    <source>
        <dbReference type="EMBL" id="GAG98354.1"/>
    </source>
</evidence>
<sequence length="29" mass="3310">PQKTPQGANSFGICFILFPLFTLDIWHFA</sequence>
<name>X1BRI6_9ZZZZ</name>
<keyword evidence="1" id="KW-0812">Transmembrane</keyword>
<feature type="non-terminal residue" evidence="2">
    <location>
        <position position="1"/>
    </location>
</feature>
<comment type="caution">
    <text evidence="2">The sequence shown here is derived from an EMBL/GenBank/DDBJ whole genome shotgun (WGS) entry which is preliminary data.</text>
</comment>